<evidence type="ECO:0000313" key="2">
    <source>
        <dbReference type="Proteomes" id="UP000199607"/>
    </source>
</evidence>
<dbReference type="PROSITE" id="PS51257">
    <property type="entry name" value="PROKAR_LIPOPROTEIN"/>
    <property type="match status" value="1"/>
</dbReference>
<dbReference type="RefSeq" id="WP_089869574.1">
    <property type="nucleotide sequence ID" value="NZ_FOTC01000002.1"/>
</dbReference>
<accession>A0A1I4EV62</accession>
<dbReference type="STRING" id="553466.SAMN04487950_2394"/>
<evidence type="ECO:0008006" key="3">
    <source>
        <dbReference type="Google" id="ProtNLM"/>
    </source>
</evidence>
<dbReference type="AlphaFoldDB" id="A0A1I4EV62"/>
<proteinExistence type="predicted"/>
<reference evidence="2" key="1">
    <citation type="submission" date="2016-10" db="EMBL/GenBank/DDBJ databases">
        <authorList>
            <person name="Varghese N."/>
            <person name="Submissions S."/>
        </authorList>
    </citation>
    <scope>NUCLEOTIDE SEQUENCE [LARGE SCALE GENOMIC DNA]</scope>
    <source>
        <strain evidence="2">CGMCC 1.7738</strain>
    </source>
</reference>
<name>A0A1I4EV62_9EURY</name>
<dbReference type="EMBL" id="FOTC01000002">
    <property type="protein sequence ID" value="SFL09083.1"/>
    <property type="molecule type" value="Genomic_DNA"/>
</dbReference>
<evidence type="ECO:0000313" key="1">
    <source>
        <dbReference type="EMBL" id="SFL09083.1"/>
    </source>
</evidence>
<organism evidence="1 2">
    <name type="scientific">Halogranum rubrum</name>
    <dbReference type="NCBI Taxonomy" id="553466"/>
    <lineage>
        <taxon>Archaea</taxon>
        <taxon>Methanobacteriati</taxon>
        <taxon>Methanobacteriota</taxon>
        <taxon>Stenosarchaea group</taxon>
        <taxon>Halobacteria</taxon>
        <taxon>Halobacteriales</taxon>
        <taxon>Haloferacaceae</taxon>
    </lineage>
</organism>
<gene>
    <name evidence="1" type="ORF">SAMN04487950_2394</name>
</gene>
<protein>
    <recommendedName>
        <fullName evidence="3">Lipoprotein</fullName>
    </recommendedName>
</protein>
<dbReference type="Proteomes" id="UP000199607">
    <property type="component" value="Unassembled WGS sequence"/>
</dbReference>
<keyword evidence="2" id="KW-1185">Reference proteome</keyword>
<sequence length="167" mass="18852">MSSRRTLLACLSTIGLASVSGCLSMVGLRKRGYIQWKWISVEHEHEDGQLHSEKVLDASLSHPVERGAIDSWVAEEYAEFVDDTDYPVVSESFHRALARQNKRVNYGIGVCGSDFASRDERSGCLNTWTSREDFNRVQVYDRVEVSEDDGRFDVHRVTGGETLTPRP</sequence>